<feature type="compositionally biased region" description="Polar residues" evidence="1">
    <location>
        <begin position="49"/>
        <end position="67"/>
    </location>
</feature>
<evidence type="ECO:0000256" key="2">
    <source>
        <dbReference type="SAM" id="SignalP"/>
    </source>
</evidence>
<evidence type="ECO:0000256" key="1">
    <source>
        <dbReference type="SAM" id="MobiDB-lite"/>
    </source>
</evidence>
<feature type="compositionally biased region" description="Low complexity" evidence="1">
    <location>
        <begin position="408"/>
        <end position="419"/>
    </location>
</feature>
<feature type="region of interest" description="Disordered" evidence="1">
    <location>
        <begin position="39"/>
        <end position="91"/>
    </location>
</feature>
<dbReference type="EMBL" id="CM015712">
    <property type="protein sequence ID" value="KAF3707740.1"/>
    <property type="molecule type" value="Genomic_DNA"/>
</dbReference>
<gene>
    <name evidence="3" type="ORF">EXN66_Car000913</name>
</gene>
<reference evidence="4" key="2">
    <citation type="submission" date="2019-02" db="EMBL/GenBank/DDBJ databases">
        <title>Opniocepnalus argus Var Kimnra genome.</title>
        <authorList>
            <person name="Zhou C."/>
            <person name="Xiao S."/>
        </authorList>
    </citation>
    <scope>NUCLEOTIDE SEQUENCE [LARGE SCALE GENOMIC DNA]</scope>
</reference>
<accession>A0A6G1QYH1</accession>
<feature type="chain" id="PRO_5026225237" evidence="2">
    <location>
        <begin position="18"/>
        <end position="450"/>
    </location>
</feature>
<feature type="compositionally biased region" description="Low complexity" evidence="1">
    <location>
        <begin position="322"/>
        <end position="341"/>
    </location>
</feature>
<keyword evidence="4" id="KW-1185">Reference proteome</keyword>
<dbReference type="AlphaFoldDB" id="A0A6G1QYH1"/>
<evidence type="ECO:0000313" key="3">
    <source>
        <dbReference type="EMBL" id="KAF3707740.1"/>
    </source>
</evidence>
<organism evidence="3 4">
    <name type="scientific">Channa argus</name>
    <name type="common">Northern snakehead</name>
    <name type="synonym">Ophicephalus argus</name>
    <dbReference type="NCBI Taxonomy" id="215402"/>
    <lineage>
        <taxon>Eukaryota</taxon>
        <taxon>Metazoa</taxon>
        <taxon>Chordata</taxon>
        <taxon>Craniata</taxon>
        <taxon>Vertebrata</taxon>
        <taxon>Euteleostomi</taxon>
        <taxon>Actinopterygii</taxon>
        <taxon>Neopterygii</taxon>
        <taxon>Teleostei</taxon>
        <taxon>Neoteleostei</taxon>
        <taxon>Acanthomorphata</taxon>
        <taxon>Anabantaria</taxon>
        <taxon>Anabantiformes</taxon>
        <taxon>Channoidei</taxon>
        <taxon>Channidae</taxon>
        <taxon>Channa</taxon>
    </lineage>
</organism>
<feature type="region of interest" description="Disordered" evidence="1">
    <location>
        <begin position="390"/>
        <end position="424"/>
    </location>
</feature>
<dbReference type="Proteomes" id="UP000503349">
    <property type="component" value="Chromosome 1"/>
</dbReference>
<feature type="region of interest" description="Disordered" evidence="1">
    <location>
        <begin position="305"/>
        <end position="345"/>
    </location>
</feature>
<feature type="compositionally biased region" description="Polar residues" evidence="1">
    <location>
        <begin position="145"/>
        <end position="175"/>
    </location>
</feature>
<feature type="region of interest" description="Disordered" evidence="1">
    <location>
        <begin position="145"/>
        <end position="212"/>
    </location>
</feature>
<proteinExistence type="predicted"/>
<evidence type="ECO:0000313" key="4">
    <source>
        <dbReference type="Proteomes" id="UP000503349"/>
    </source>
</evidence>
<protein>
    <submittedName>
        <fullName evidence="3">Uncharacterized protein</fullName>
    </submittedName>
</protein>
<feature type="signal peptide" evidence="2">
    <location>
        <begin position="1"/>
        <end position="17"/>
    </location>
</feature>
<reference evidence="3 4" key="1">
    <citation type="submission" date="2019-02" db="EMBL/GenBank/DDBJ databases">
        <title>Opniocepnalus argus genome.</title>
        <authorList>
            <person name="Zhou C."/>
            <person name="Xiao S."/>
        </authorList>
    </citation>
    <scope>NUCLEOTIDE SEQUENCE [LARGE SCALE GENOMIC DNA]</scope>
    <source>
        <strain evidence="3">OARG1902GOOAL</strain>
        <tissue evidence="3">Muscle</tissue>
    </source>
</reference>
<name>A0A6G1QYH1_CHAAH</name>
<feature type="compositionally biased region" description="Polar residues" evidence="1">
    <location>
        <begin position="77"/>
        <end position="91"/>
    </location>
</feature>
<sequence length="450" mass="48910">MACGVHLGILLVCLVQAEHVCCLWASQAQSDTYVGFSQQDNGLKKPGGSSPQNGFRQASVSTGSAQNSDRETAVISGHSQRFSSSETSKNVPQEAYNSKALVGLVASSLESKPAKRKSNWLRVHLKKGFEKKSFNLYNPIASGSSISNFNKNQNSQTSERKPTFSTKYLPSNSPFGGSHFFSPPSQSAAQRPAYYEQRGSSSSLLSTGAGSRQHNSAWLQPSACGLGRRVPLHHHSGVSEPSPFLLPLSKNTINNPSQAEAGKLYHNYQLPESRGSYNPVNMVSNHASYSQDLPVSPHKQNALVDHDPYSHTLKSPGRGSFKPSCPSVQQVPSSASSSKESWNNRNLTQGAHDLTVFGSSREGASAQRFAPSRTYSVPQSFGGYAIRRLKKPANQKEEGALNPQQTDAPSPQQPAASKPKFYRVPQRSKWIRIKPGSLTQQVLQNESDLK</sequence>
<keyword evidence="2" id="KW-0732">Signal</keyword>